<protein>
    <submittedName>
        <fullName evidence="2">Uncharacterized protein</fullName>
    </submittedName>
</protein>
<proteinExistence type="predicted"/>
<dbReference type="Proteomes" id="UP000233769">
    <property type="component" value="Chromosome tk0001"/>
</dbReference>
<accession>A0A2N9AWF7</accession>
<reference evidence="3" key="1">
    <citation type="submission" date="2017-10" db="EMBL/GenBank/DDBJ databases">
        <authorList>
            <person name="Regsiter A."/>
            <person name="William W."/>
        </authorList>
    </citation>
    <scope>NUCLEOTIDE SEQUENCE [LARGE SCALE GENOMIC DNA]</scope>
</reference>
<evidence type="ECO:0000313" key="3">
    <source>
        <dbReference type="Proteomes" id="UP000233769"/>
    </source>
</evidence>
<name>A0A2N9AWF7_METEX</name>
<sequence length="76" mass="8312">MSARARPRLPPSRRPGFGRLAGVSSTVQKNARFAIVSDPETDRGQALSKHSRCCSTRISLLMAEMTQPNCKLVVLT</sequence>
<evidence type="ECO:0000256" key="1">
    <source>
        <dbReference type="SAM" id="MobiDB-lite"/>
    </source>
</evidence>
<gene>
    <name evidence="2" type="ORF">TK0001_5076</name>
</gene>
<feature type="region of interest" description="Disordered" evidence="1">
    <location>
        <begin position="1"/>
        <end position="20"/>
    </location>
</feature>
<evidence type="ECO:0000313" key="2">
    <source>
        <dbReference type="EMBL" id="SOR31661.1"/>
    </source>
</evidence>
<organism evidence="2 3">
    <name type="scientific">Methylorubrum extorquens</name>
    <name type="common">Methylobacterium dichloromethanicum</name>
    <name type="synonym">Methylobacterium extorquens</name>
    <dbReference type="NCBI Taxonomy" id="408"/>
    <lineage>
        <taxon>Bacteria</taxon>
        <taxon>Pseudomonadati</taxon>
        <taxon>Pseudomonadota</taxon>
        <taxon>Alphaproteobacteria</taxon>
        <taxon>Hyphomicrobiales</taxon>
        <taxon>Methylobacteriaceae</taxon>
        <taxon>Methylorubrum</taxon>
    </lineage>
</organism>
<dbReference type="EMBL" id="LT962688">
    <property type="protein sequence ID" value="SOR31661.1"/>
    <property type="molecule type" value="Genomic_DNA"/>
</dbReference>
<dbReference type="AlphaFoldDB" id="A0A2N9AWF7"/>